<sequence length="41" mass="4867">MYIWFIRYVYSPVLEIITRVDRGNKISPAIRRILASVLPFV</sequence>
<keyword evidence="2" id="KW-1185">Reference proteome</keyword>
<dbReference type="OrthoDB" id="420606at2759"/>
<comment type="caution">
    <text evidence="1">The sequence shown here is derived from an EMBL/GenBank/DDBJ whole genome shotgun (WGS) entry which is preliminary data.</text>
</comment>
<gene>
    <name evidence="1" type="ORF">AFUS01_LOCUS7853</name>
</gene>
<reference evidence="1" key="1">
    <citation type="submission" date="2021-06" db="EMBL/GenBank/DDBJ databases">
        <authorList>
            <person name="Hodson N. C."/>
            <person name="Mongue J. A."/>
            <person name="Jaron S. K."/>
        </authorList>
    </citation>
    <scope>NUCLEOTIDE SEQUENCE</scope>
</reference>
<accession>A0A8J2JDG0</accession>
<proteinExistence type="predicted"/>
<feature type="non-terminal residue" evidence="1">
    <location>
        <position position="1"/>
    </location>
</feature>
<dbReference type="EMBL" id="CAJVCH010053667">
    <property type="protein sequence ID" value="CAG7718461.1"/>
    <property type="molecule type" value="Genomic_DNA"/>
</dbReference>
<dbReference type="Proteomes" id="UP000708208">
    <property type="component" value="Unassembled WGS sequence"/>
</dbReference>
<organism evidence="1 2">
    <name type="scientific">Allacma fusca</name>
    <dbReference type="NCBI Taxonomy" id="39272"/>
    <lineage>
        <taxon>Eukaryota</taxon>
        <taxon>Metazoa</taxon>
        <taxon>Ecdysozoa</taxon>
        <taxon>Arthropoda</taxon>
        <taxon>Hexapoda</taxon>
        <taxon>Collembola</taxon>
        <taxon>Symphypleona</taxon>
        <taxon>Sminthuridae</taxon>
        <taxon>Allacma</taxon>
    </lineage>
</organism>
<dbReference type="AlphaFoldDB" id="A0A8J2JDG0"/>
<evidence type="ECO:0000313" key="2">
    <source>
        <dbReference type="Proteomes" id="UP000708208"/>
    </source>
</evidence>
<protein>
    <submittedName>
        <fullName evidence="1">Uncharacterized protein</fullName>
    </submittedName>
</protein>
<name>A0A8J2JDG0_9HEXA</name>
<evidence type="ECO:0000313" key="1">
    <source>
        <dbReference type="EMBL" id="CAG7718461.1"/>
    </source>
</evidence>